<keyword evidence="2" id="KW-1185">Reference proteome</keyword>
<dbReference type="Proteomes" id="UP000541444">
    <property type="component" value="Unassembled WGS sequence"/>
</dbReference>
<evidence type="ECO:0008006" key="3">
    <source>
        <dbReference type="Google" id="ProtNLM"/>
    </source>
</evidence>
<gene>
    <name evidence="1" type="ORF">GIB67_017173</name>
</gene>
<proteinExistence type="predicted"/>
<dbReference type="OrthoDB" id="674980at2759"/>
<comment type="caution">
    <text evidence="1">The sequence shown here is derived from an EMBL/GenBank/DDBJ whole genome shotgun (WGS) entry which is preliminary data.</text>
</comment>
<sequence length="395" mass="45561">MDMDDGPLDFESEDPLLKLSLPTRKRKKKVIGLDDLLTNFYKEKSKIIEKESKKRNACEISDSDEEEDIRDENTKVFLSKLVDECYNQVSEIKSEQAISAWGLRVFGNQKTPPQVGFGNIERCEALQSFMTNELNGLLDLNVEEGQTFLEGLLVNGWLLEVAFTHGHVEESLATWTLNLMLYSSNEELRTSACDFWCTILTIKNEADLQPIRIDWLPSYADLKKALETYGYLLYSSTDFSSLSELKHTDNEWDVSFVKVAEYLACRTQKDFNCLRLVDCISTIDTRSKQLRSEIALQILLHFFDTKVCDREKILTLLIKTNLKDKKCDLFTMYIYLVLTENWLFSNSLLEKKPFVLEMWGLFLRNCSCQIASSDTRPYASKVRNKASYLLQSTTS</sequence>
<name>A0A7J7NL66_9MAGN</name>
<accession>A0A7J7NL66</accession>
<dbReference type="AlphaFoldDB" id="A0A7J7NL66"/>
<evidence type="ECO:0000313" key="1">
    <source>
        <dbReference type="EMBL" id="KAF6167678.1"/>
    </source>
</evidence>
<organism evidence="1 2">
    <name type="scientific">Kingdonia uniflora</name>
    <dbReference type="NCBI Taxonomy" id="39325"/>
    <lineage>
        <taxon>Eukaryota</taxon>
        <taxon>Viridiplantae</taxon>
        <taxon>Streptophyta</taxon>
        <taxon>Embryophyta</taxon>
        <taxon>Tracheophyta</taxon>
        <taxon>Spermatophyta</taxon>
        <taxon>Magnoliopsida</taxon>
        <taxon>Ranunculales</taxon>
        <taxon>Circaeasteraceae</taxon>
        <taxon>Kingdonia</taxon>
    </lineage>
</organism>
<dbReference type="EMBL" id="JACGCM010000719">
    <property type="protein sequence ID" value="KAF6167678.1"/>
    <property type="molecule type" value="Genomic_DNA"/>
</dbReference>
<evidence type="ECO:0000313" key="2">
    <source>
        <dbReference type="Proteomes" id="UP000541444"/>
    </source>
</evidence>
<dbReference type="PANTHER" id="PTHR37212:SF2">
    <property type="entry name" value="ACTIN PROTEIN 2_3 COMPLEX SUBUNIT-LIKE PROTEIN"/>
    <property type="match status" value="1"/>
</dbReference>
<protein>
    <recommendedName>
        <fullName evidence="3">Coiled-coil SMC6 And NSE5 INteracting (CANIN) domain-containing protein</fullName>
    </recommendedName>
</protein>
<reference evidence="1 2" key="1">
    <citation type="journal article" date="2020" name="IScience">
        <title>Genome Sequencing of the Endangered Kingdonia uniflora (Circaeasteraceae, Ranunculales) Reveals Potential Mechanisms of Evolutionary Specialization.</title>
        <authorList>
            <person name="Sun Y."/>
            <person name="Deng T."/>
            <person name="Zhang A."/>
            <person name="Moore M.J."/>
            <person name="Landis J.B."/>
            <person name="Lin N."/>
            <person name="Zhang H."/>
            <person name="Zhang X."/>
            <person name="Huang J."/>
            <person name="Zhang X."/>
            <person name="Sun H."/>
            <person name="Wang H."/>
        </authorList>
    </citation>
    <scope>NUCLEOTIDE SEQUENCE [LARGE SCALE GENOMIC DNA]</scope>
    <source>
        <strain evidence="1">TB1705</strain>
        <tissue evidence="1">Leaf</tissue>
    </source>
</reference>
<dbReference type="PANTHER" id="PTHR37212">
    <property type="entry name" value="ACTIN PROTEIN 2/3 COMPLEX SUBUNIT-LIKE PROTEIN"/>
    <property type="match status" value="1"/>
</dbReference>